<dbReference type="GO" id="GO:0006298">
    <property type="term" value="P:mismatch repair"/>
    <property type="evidence" value="ECO:0007669"/>
    <property type="project" value="TreeGrafter"/>
</dbReference>
<evidence type="ECO:0000256" key="5">
    <source>
        <dbReference type="ARBA" id="ARBA00022691"/>
    </source>
</evidence>
<dbReference type="EMBL" id="JH651384">
    <property type="protein sequence ID" value="EIJ34570.1"/>
    <property type="molecule type" value="Genomic_DNA"/>
</dbReference>
<reference evidence="9" key="1">
    <citation type="journal article" date="2011" name="Stand. Genomic Sci.">
        <title>Genome sequence of the filamentous, gliding Thiothrix nivea neotype strain (JP2(T)).</title>
        <authorList>
            <person name="Lapidus A."/>
            <person name="Nolan M."/>
            <person name="Lucas S."/>
            <person name="Glavina Del Rio T."/>
            <person name="Tice H."/>
            <person name="Cheng J.F."/>
            <person name="Tapia R."/>
            <person name="Han C."/>
            <person name="Goodwin L."/>
            <person name="Pitluck S."/>
            <person name="Liolios K."/>
            <person name="Pagani I."/>
            <person name="Ivanova N."/>
            <person name="Huntemann M."/>
            <person name="Mavromatis K."/>
            <person name="Mikhailova N."/>
            <person name="Pati A."/>
            <person name="Chen A."/>
            <person name="Palaniappan K."/>
            <person name="Land M."/>
            <person name="Brambilla E.M."/>
            <person name="Rohde M."/>
            <person name="Abt B."/>
            <person name="Verbarg S."/>
            <person name="Goker M."/>
            <person name="Bristow J."/>
            <person name="Eisen J.A."/>
            <person name="Markowitz V."/>
            <person name="Hugenholtz P."/>
            <person name="Kyrpides N.C."/>
            <person name="Klenk H.P."/>
            <person name="Woyke T."/>
        </authorList>
    </citation>
    <scope>NUCLEOTIDE SEQUENCE [LARGE SCALE GENOMIC DNA]</scope>
    <source>
        <strain evidence="9">ATCC 35100 / DSM 5205 / JP2</strain>
    </source>
</reference>
<dbReference type="SUPFAM" id="SSF53335">
    <property type="entry name" value="S-adenosyl-L-methionine-dependent methyltransferases"/>
    <property type="match status" value="1"/>
</dbReference>
<name>A0A656HGR1_THINJ</name>
<dbReference type="NCBIfam" id="TIGR00571">
    <property type="entry name" value="dam"/>
    <property type="match status" value="1"/>
</dbReference>
<protein>
    <recommendedName>
        <fullName evidence="2 7">Site-specific DNA-methyltransferase (adenine-specific)</fullName>
        <ecNumber evidence="2 7">2.1.1.72</ecNumber>
    </recommendedName>
</protein>
<accession>A0A656HGR1</accession>
<evidence type="ECO:0000313" key="8">
    <source>
        <dbReference type="EMBL" id="EIJ34570.1"/>
    </source>
</evidence>
<dbReference type="GO" id="GO:0032259">
    <property type="term" value="P:methylation"/>
    <property type="evidence" value="ECO:0007669"/>
    <property type="project" value="UniProtKB-KW"/>
</dbReference>
<keyword evidence="3 7" id="KW-0489">Methyltransferase</keyword>
<comment type="catalytic activity">
    <reaction evidence="6 7">
        <text>a 2'-deoxyadenosine in DNA + S-adenosyl-L-methionine = an N(6)-methyl-2'-deoxyadenosine in DNA + S-adenosyl-L-homocysteine + H(+)</text>
        <dbReference type="Rhea" id="RHEA:15197"/>
        <dbReference type="Rhea" id="RHEA-COMP:12418"/>
        <dbReference type="Rhea" id="RHEA-COMP:12419"/>
        <dbReference type="ChEBI" id="CHEBI:15378"/>
        <dbReference type="ChEBI" id="CHEBI:57856"/>
        <dbReference type="ChEBI" id="CHEBI:59789"/>
        <dbReference type="ChEBI" id="CHEBI:90615"/>
        <dbReference type="ChEBI" id="CHEBI:90616"/>
        <dbReference type="EC" id="2.1.1.72"/>
    </reaction>
</comment>
<evidence type="ECO:0000313" key="9">
    <source>
        <dbReference type="Proteomes" id="UP000005317"/>
    </source>
</evidence>
<dbReference type="PIRSF" id="PIRSF000398">
    <property type="entry name" value="M_m6A_EcoRV"/>
    <property type="match status" value="1"/>
</dbReference>
<dbReference type="Proteomes" id="UP000005317">
    <property type="component" value="Unassembled WGS sequence"/>
</dbReference>
<keyword evidence="5 7" id="KW-0949">S-adenosyl-L-methionine</keyword>
<dbReference type="InterPro" id="IPR029063">
    <property type="entry name" value="SAM-dependent_MTases_sf"/>
</dbReference>
<dbReference type="InterPro" id="IPR012263">
    <property type="entry name" value="M_m6A_EcoRV"/>
</dbReference>
<dbReference type="InterPro" id="IPR012327">
    <property type="entry name" value="MeTrfase_D12"/>
</dbReference>
<proteinExistence type="inferred from homology"/>
<sequence length="328" mass="36754">MEGGGDNAASKSIRYDQAMKNVPHPVQYQGSKRNLAAAILRYFPKDIGCLVEPFAGSAAISIAASAYQRTEAFWINDLNKPLVELLRLMVEQPDEVASAYAEVWDGQHQKDGADHYYQVRDAFNQTQDPYLFLYLLARCVKGAVRYNADGMFNQSPDKRRQGTRPATMRGNIFGVSALLKGKTRFSALDYSEVLRNVTGDDLVYMDPPYQGVCGERDSRYLSGIVHAGFVEMLEELNNRGIAYIVSYDGRRGDKTFGKLLPDYLELSRVELEAGRSSQSTLLGRDETTYESLYLSPALMQKQARSSVMPRHVPKSPQYPLFGVDSYHA</sequence>
<organism evidence="8 9">
    <name type="scientific">Thiothrix nivea (strain ATCC 35100 / DSM 5205 / JP2)</name>
    <dbReference type="NCBI Taxonomy" id="870187"/>
    <lineage>
        <taxon>Bacteria</taxon>
        <taxon>Pseudomonadati</taxon>
        <taxon>Pseudomonadota</taxon>
        <taxon>Gammaproteobacteria</taxon>
        <taxon>Thiotrichales</taxon>
        <taxon>Thiotrichaceae</taxon>
        <taxon>Thiothrix</taxon>
    </lineage>
</organism>
<dbReference type="GO" id="GO:0009307">
    <property type="term" value="P:DNA restriction-modification system"/>
    <property type="evidence" value="ECO:0007669"/>
    <property type="project" value="InterPro"/>
</dbReference>
<dbReference type="Pfam" id="PF02086">
    <property type="entry name" value="MethyltransfD12"/>
    <property type="match status" value="1"/>
</dbReference>
<evidence type="ECO:0000256" key="2">
    <source>
        <dbReference type="ARBA" id="ARBA00011900"/>
    </source>
</evidence>
<dbReference type="PANTHER" id="PTHR30481">
    <property type="entry name" value="DNA ADENINE METHYLASE"/>
    <property type="match status" value="1"/>
</dbReference>
<evidence type="ECO:0000256" key="3">
    <source>
        <dbReference type="ARBA" id="ARBA00022603"/>
    </source>
</evidence>
<dbReference type="GO" id="GO:0043565">
    <property type="term" value="F:sequence-specific DNA binding"/>
    <property type="evidence" value="ECO:0007669"/>
    <property type="project" value="TreeGrafter"/>
</dbReference>
<gene>
    <name evidence="8" type="ORF">Thini_1996</name>
</gene>
<evidence type="ECO:0000256" key="7">
    <source>
        <dbReference type="RuleBase" id="RU361257"/>
    </source>
</evidence>
<evidence type="ECO:0000256" key="4">
    <source>
        <dbReference type="ARBA" id="ARBA00022679"/>
    </source>
</evidence>
<dbReference type="Gene3D" id="1.10.1020.10">
    <property type="entry name" value="Adenine-specific Methyltransferase, Domain 2"/>
    <property type="match status" value="1"/>
</dbReference>
<comment type="similarity">
    <text evidence="1 7">Belongs to the N(4)/N(6)-methyltransferase family.</text>
</comment>
<dbReference type="AlphaFoldDB" id="A0A656HGR1"/>
<dbReference type="EC" id="2.1.1.72" evidence="2 7"/>
<dbReference type="Gene3D" id="3.40.50.150">
    <property type="entry name" value="Vaccinia Virus protein VP39"/>
    <property type="match status" value="1"/>
</dbReference>
<dbReference type="GO" id="GO:0009007">
    <property type="term" value="F:site-specific DNA-methyltransferase (adenine-specific) activity"/>
    <property type="evidence" value="ECO:0007669"/>
    <property type="project" value="UniProtKB-UniRule"/>
</dbReference>
<keyword evidence="4 7" id="KW-0808">Transferase</keyword>
<evidence type="ECO:0000256" key="1">
    <source>
        <dbReference type="ARBA" id="ARBA00006594"/>
    </source>
</evidence>
<dbReference type="InterPro" id="IPR023095">
    <property type="entry name" value="Ade_MeTrfase_dom_2"/>
</dbReference>
<dbReference type="GO" id="GO:1904047">
    <property type="term" value="F:S-adenosyl-L-methionine binding"/>
    <property type="evidence" value="ECO:0007669"/>
    <property type="project" value="TreeGrafter"/>
</dbReference>
<keyword evidence="9" id="KW-1185">Reference proteome</keyword>
<dbReference type="InterPro" id="IPR002052">
    <property type="entry name" value="DNA_methylase_N6_adenine_CS"/>
</dbReference>
<dbReference type="PRINTS" id="PR00505">
    <property type="entry name" value="D12N6MTFRASE"/>
</dbReference>
<dbReference type="PROSITE" id="PS00092">
    <property type="entry name" value="N6_MTASE"/>
    <property type="match status" value="1"/>
</dbReference>
<evidence type="ECO:0000256" key="6">
    <source>
        <dbReference type="ARBA" id="ARBA00047942"/>
    </source>
</evidence>
<dbReference type="PANTHER" id="PTHR30481:SF3">
    <property type="entry name" value="DNA ADENINE METHYLASE"/>
    <property type="match status" value="1"/>
</dbReference>